<dbReference type="EMBL" id="CP046123">
    <property type="protein sequence ID" value="QGN28153.1"/>
    <property type="molecule type" value="Genomic_DNA"/>
</dbReference>
<dbReference type="InterPro" id="IPR054275">
    <property type="entry name" value="DUF7006"/>
</dbReference>
<evidence type="ECO:0000313" key="1">
    <source>
        <dbReference type="EMBL" id="QGN28153.1"/>
    </source>
</evidence>
<proteinExistence type="predicted"/>
<dbReference type="Proteomes" id="UP000422837">
    <property type="component" value="Chromosome"/>
</dbReference>
<evidence type="ECO:0000313" key="2">
    <source>
        <dbReference type="Proteomes" id="UP000422837"/>
    </source>
</evidence>
<gene>
    <name evidence="1" type="ORF">GFU50_00900</name>
</gene>
<sequence length="125" mass="15151">MKLKTIRSAEQYLNFFDDEFIHSFCSYEYPKIHEFYLSLRERFLDIYEQSDDNFFEKMSSLLDIDAQLQILRELYVLKNSSLNEYTEEEIIKLTINDKKCFYRELTGLNLSQKAPWSLIYLSELQ</sequence>
<protein>
    <submittedName>
        <fullName evidence="1">Uncharacterized protein</fullName>
    </submittedName>
</protein>
<dbReference type="RefSeq" id="WP_010748588.1">
    <property type="nucleotide sequence ID" value="NZ_CP046123.1"/>
</dbReference>
<dbReference type="Pfam" id="PF22652">
    <property type="entry name" value="DUF7006"/>
    <property type="match status" value="1"/>
</dbReference>
<reference evidence="1 2" key="1">
    <citation type="submission" date="2019-11" db="EMBL/GenBank/DDBJ databases">
        <title>Detection and genome characteristic of a blood enterococcus casselifavus isolate from Zhengzhou,china.</title>
        <authorList>
            <person name="Wen P."/>
        </authorList>
    </citation>
    <scope>NUCLEOTIDE SEQUENCE [LARGE SCALE GENOMIC DNA]</scope>
    <source>
        <strain evidence="1 2">EC291</strain>
    </source>
</reference>
<name>A0ABD6Z017_ENTCA</name>
<accession>A0ABD6Z017</accession>
<dbReference type="AlphaFoldDB" id="A0ABD6Z017"/>
<organism evidence="1 2">
    <name type="scientific">Enterococcus casseliflavus</name>
    <name type="common">Enterococcus flavescens</name>
    <dbReference type="NCBI Taxonomy" id="37734"/>
    <lineage>
        <taxon>Bacteria</taxon>
        <taxon>Bacillati</taxon>
        <taxon>Bacillota</taxon>
        <taxon>Bacilli</taxon>
        <taxon>Lactobacillales</taxon>
        <taxon>Enterococcaceae</taxon>
        <taxon>Enterococcus</taxon>
    </lineage>
</organism>